<evidence type="ECO:0000313" key="2">
    <source>
        <dbReference type="Proteomes" id="UP001595698"/>
    </source>
</evidence>
<accession>A0ABV8F5X8</accession>
<reference evidence="2" key="1">
    <citation type="journal article" date="2019" name="Int. J. Syst. Evol. Microbiol.">
        <title>The Global Catalogue of Microorganisms (GCM) 10K type strain sequencing project: providing services to taxonomists for standard genome sequencing and annotation.</title>
        <authorList>
            <consortium name="The Broad Institute Genomics Platform"/>
            <consortium name="The Broad Institute Genome Sequencing Center for Infectious Disease"/>
            <person name="Wu L."/>
            <person name="Ma J."/>
        </authorList>
    </citation>
    <scope>NUCLEOTIDE SEQUENCE [LARGE SCALE GENOMIC DNA]</scope>
    <source>
        <strain evidence="2">TBRC 7912</strain>
    </source>
</reference>
<keyword evidence="2" id="KW-1185">Reference proteome</keyword>
<organism evidence="1 2">
    <name type="scientific">Streptosporangium jomthongense</name>
    <dbReference type="NCBI Taxonomy" id="1193683"/>
    <lineage>
        <taxon>Bacteria</taxon>
        <taxon>Bacillati</taxon>
        <taxon>Actinomycetota</taxon>
        <taxon>Actinomycetes</taxon>
        <taxon>Streptosporangiales</taxon>
        <taxon>Streptosporangiaceae</taxon>
        <taxon>Streptosporangium</taxon>
    </lineage>
</organism>
<dbReference type="RefSeq" id="WP_386192537.1">
    <property type="nucleotide sequence ID" value="NZ_JBHSBC010000030.1"/>
</dbReference>
<protein>
    <submittedName>
        <fullName evidence="1">Uncharacterized protein</fullName>
    </submittedName>
</protein>
<sequence>MHDPNTHAPTARVAVRGALQAALGLEYHDERLDPATGRVLDELLENGYTVIRPARIESSRVEDLLTAVRPVWDGAEGGDDVRLRAVVAELVPLIAYRLGHHAGTVTGHHQGRRSR</sequence>
<evidence type="ECO:0000313" key="1">
    <source>
        <dbReference type="EMBL" id="MFC3983415.1"/>
    </source>
</evidence>
<dbReference type="Proteomes" id="UP001595698">
    <property type="component" value="Unassembled WGS sequence"/>
</dbReference>
<gene>
    <name evidence="1" type="ORF">ACFOYY_25025</name>
</gene>
<dbReference type="EMBL" id="JBHSBC010000030">
    <property type="protein sequence ID" value="MFC3983415.1"/>
    <property type="molecule type" value="Genomic_DNA"/>
</dbReference>
<comment type="caution">
    <text evidence="1">The sequence shown here is derived from an EMBL/GenBank/DDBJ whole genome shotgun (WGS) entry which is preliminary data.</text>
</comment>
<proteinExistence type="predicted"/>
<name>A0ABV8F5X8_9ACTN</name>